<keyword evidence="2" id="KW-1185">Reference proteome</keyword>
<reference evidence="1 2" key="1">
    <citation type="submission" date="2024-09" db="EMBL/GenBank/DDBJ databases">
        <authorList>
            <person name="D'Angelo T."/>
        </authorList>
    </citation>
    <scope>NUCLEOTIDE SEQUENCE [LARGE SCALE GENOMIC DNA]</scope>
    <source>
        <strain evidence="1">SAG AM-311-F02</strain>
    </source>
</reference>
<gene>
    <name evidence="1" type="ORF">ACFL2Z_01445</name>
</gene>
<organism evidence="1 2">
    <name type="scientific">Eiseniibacteriota bacterium</name>
    <dbReference type="NCBI Taxonomy" id="2212470"/>
    <lineage>
        <taxon>Bacteria</taxon>
        <taxon>Candidatus Eiseniibacteriota</taxon>
    </lineage>
</organism>
<protein>
    <submittedName>
        <fullName evidence="1">Uncharacterized protein</fullName>
    </submittedName>
</protein>
<evidence type="ECO:0000313" key="2">
    <source>
        <dbReference type="Proteomes" id="UP001594288"/>
    </source>
</evidence>
<comment type="caution">
    <text evidence="1">The sequence shown here is derived from an EMBL/GenBank/DDBJ whole genome shotgun (WGS) entry which is preliminary data.</text>
</comment>
<dbReference type="Proteomes" id="UP001594288">
    <property type="component" value="Unassembled WGS sequence"/>
</dbReference>
<proteinExistence type="predicted"/>
<sequence>GNLYEGGKHKIQITRKKLLAFLGLSHMQRGPSLSPPESCDDYSDTSVCNPAYCRYSEYRKKIDLLD</sequence>
<feature type="non-terminal residue" evidence="1">
    <location>
        <position position="1"/>
    </location>
</feature>
<dbReference type="EMBL" id="JBHPEI010000012">
    <property type="protein sequence ID" value="MFC1799560.1"/>
    <property type="molecule type" value="Genomic_DNA"/>
</dbReference>
<name>A0ABV6YNA6_UNCEI</name>
<evidence type="ECO:0000313" key="1">
    <source>
        <dbReference type="EMBL" id="MFC1799560.1"/>
    </source>
</evidence>
<accession>A0ABV6YNA6</accession>